<evidence type="ECO:0000313" key="4">
    <source>
        <dbReference type="Proteomes" id="UP000007967"/>
    </source>
</evidence>
<feature type="region of interest" description="Disordered" evidence="1">
    <location>
        <begin position="36"/>
        <end position="74"/>
    </location>
</feature>
<reference evidence="4" key="1">
    <citation type="submission" date="2009-09" db="EMBL/GenBank/DDBJ databases">
        <title>The complete genome of Kribbella flavida DSM 17836.</title>
        <authorList>
            <consortium name="US DOE Joint Genome Institute (JGI-PGF)"/>
            <person name="Lucas S."/>
            <person name="Copeland A."/>
            <person name="Lapidus A."/>
            <person name="Glavina del Rio T."/>
            <person name="Dalin E."/>
            <person name="Tice H."/>
            <person name="Bruce D."/>
            <person name="Goodwin L."/>
            <person name="Pitluck S."/>
            <person name="Kyrpides N."/>
            <person name="Mavromatis K."/>
            <person name="Ivanova N."/>
            <person name="Saunders E."/>
            <person name="Brettin T."/>
            <person name="Detter J.C."/>
            <person name="Han C."/>
            <person name="Larimer F."/>
            <person name="Land M."/>
            <person name="Hauser L."/>
            <person name="Markowitz V."/>
            <person name="Cheng J.-F."/>
            <person name="Hugenholtz P."/>
            <person name="Woyke T."/>
            <person name="Wu D."/>
            <person name="Pukall R."/>
            <person name="Klenk H.-P."/>
            <person name="Eisen J.A."/>
        </authorList>
    </citation>
    <scope>NUCLEOTIDE SEQUENCE [LARGE SCALE GENOMIC DNA]</scope>
    <source>
        <strain evidence="4">DSM 17836 / JCM 10339 / NBRC 14399</strain>
    </source>
</reference>
<evidence type="ECO:0000256" key="1">
    <source>
        <dbReference type="SAM" id="MobiDB-lite"/>
    </source>
</evidence>
<keyword evidence="2" id="KW-0812">Transmembrane</keyword>
<evidence type="ECO:0000256" key="2">
    <source>
        <dbReference type="SAM" id="Phobius"/>
    </source>
</evidence>
<dbReference type="EMBL" id="CP001736">
    <property type="protein sequence ID" value="ADB33293.1"/>
    <property type="molecule type" value="Genomic_DNA"/>
</dbReference>
<dbReference type="AlphaFoldDB" id="D2PU10"/>
<sequence>MGVPLVIALVVIALAALGYVIFSLFAAGRGAAAAGQSLAGDHAPETAAHTDERTKSRSVDTTPPDDSDSGAGRS</sequence>
<accession>D2PU10</accession>
<dbReference type="RefSeq" id="WP_012921847.1">
    <property type="nucleotide sequence ID" value="NC_013729.1"/>
</dbReference>
<protein>
    <submittedName>
        <fullName evidence="3">Uncharacterized protein</fullName>
    </submittedName>
</protein>
<evidence type="ECO:0000313" key="3">
    <source>
        <dbReference type="EMBL" id="ADB33293.1"/>
    </source>
</evidence>
<keyword evidence="2" id="KW-1133">Transmembrane helix</keyword>
<keyword evidence="4" id="KW-1185">Reference proteome</keyword>
<feature type="transmembrane region" description="Helical" evidence="2">
    <location>
        <begin position="6"/>
        <end position="27"/>
    </location>
</feature>
<dbReference type="KEGG" id="kfl:Kfla_4257"/>
<dbReference type="HOGENOM" id="CLU_2683029_0_0_11"/>
<organism evidence="3 4">
    <name type="scientific">Kribbella flavida (strain DSM 17836 / JCM 10339 / NBRC 14399)</name>
    <dbReference type="NCBI Taxonomy" id="479435"/>
    <lineage>
        <taxon>Bacteria</taxon>
        <taxon>Bacillati</taxon>
        <taxon>Actinomycetota</taxon>
        <taxon>Actinomycetes</taxon>
        <taxon>Propionibacteriales</taxon>
        <taxon>Kribbellaceae</taxon>
        <taxon>Kribbella</taxon>
    </lineage>
</organism>
<proteinExistence type="predicted"/>
<feature type="compositionally biased region" description="Basic and acidic residues" evidence="1">
    <location>
        <begin position="42"/>
        <end position="58"/>
    </location>
</feature>
<name>D2PU10_KRIFD</name>
<keyword evidence="2" id="KW-0472">Membrane</keyword>
<dbReference type="STRING" id="479435.Kfla_4257"/>
<reference evidence="3 4" key="2">
    <citation type="journal article" date="2010" name="Stand. Genomic Sci.">
        <title>Complete genome sequence of Kribbella flavida type strain (IFO 14399).</title>
        <authorList>
            <person name="Pukall R."/>
            <person name="Lapidus A."/>
            <person name="Glavina Del Rio T."/>
            <person name="Copeland A."/>
            <person name="Tice H."/>
            <person name="Cheng J.-F."/>
            <person name="Lucas S."/>
            <person name="Chen F."/>
            <person name="Nolan M."/>
            <person name="LaButti K."/>
            <person name="Pati A."/>
            <person name="Ivanova N."/>
            <person name="Mavrommatis K."/>
            <person name="Mikhailova N."/>
            <person name="Pitluck S."/>
            <person name="Bruce D."/>
            <person name="Goodwin L."/>
            <person name="Land M."/>
            <person name="Hauser L."/>
            <person name="Chang Y.-J."/>
            <person name="Jeffries C.D."/>
            <person name="Chen A."/>
            <person name="Palaniappan K."/>
            <person name="Chain P."/>
            <person name="Rohde M."/>
            <person name="Goeker M."/>
            <person name="Bristow J."/>
            <person name="Eisen J.A."/>
            <person name="Markowitz V."/>
            <person name="Hugenholtz P."/>
            <person name="Kyrpides N.C."/>
            <person name="Klenk H.-P."/>
            <person name="Brettin T."/>
        </authorList>
    </citation>
    <scope>NUCLEOTIDE SEQUENCE [LARGE SCALE GENOMIC DNA]</scope>
    <source>
        <strain evidence="4">DSM 17836 / JCM 10339 / NBRC 14399</strain>
    </source>
</reference>
<dbReference type="Proteomes" id="UP000007967">
    <property type="component" value="Chromosome"/>
</dbReference>
<gene>
    <name evidence="3" type="ordered locus">Kfla_4257</name>
</gene>